<comment type="subcellular location">
    <subcellularLocation>
        <location evidence="7">Cell membrane</location>
        <topology evidence="7">Multi-pass membrane protein</topology>
    </subcellularLocation>
</comment>
<keyword evidence="2 7" id="KW-1003">Cell membrane</keyword>
<dbReference type="GO" id="GO:0042158">
    <property type="term" value="P:lipoprotein biosynthetic process"/>
    <property type="evidence" value="ECO:0007669"/>
    <property type="project" value="UniProtKB-UniRule"/>
</dbReference>
<comment type="pathway">
    <text evidence="7">Protein modification; lipoprotein biosynthesis (diacylglyceryl transfer).</text>
</comment>
<evidence type="ECO:0000256" key="7">
    <source>
        <dbReference type="HAMAP-Rule" id="MF_01147"/>
    </source>
</evidence>
<proteinExistence type="inferred from homology"/>
<dbReference type="PANTHER" id="PTHR30589:SF0">
    <property type="entry name" value="PHOSPHATIDYLGLYCEROL--PROLIPOPROTEIN DIACYLGLYCERYL TRANSFERASE"/>
    <property type="match status" value="1"/>
</dbReference>
<name>A0A3E2B2F3_9FIRM</name>
<dbReference type="Pfam" id="PF01790">
    <property type="entry name" value="LGT"/>
    <property type="match status" value="1"/>
</dbReference>
<dbReference type="EMBL" id="QQRQ01000016">
    <property type="protein sequence ID" value="RFT06146.1"/>
    <property type="molecule type" value="Genomic_DNA"/>
</dbReference>
<dbReference type="RefSeq" id="WP_117142511.1">
    <property type="nucleotide sequence ID" value="NZ_CAKXKJ010000014.1"/>
</dbReference>
<gene>
    <name evidence="7" type="primary">lgt</name>
    <name evidence="8" type="ORF">DV520_09070</name>
</gene>
<feature type="transmembrane region" description="Helical" evidence="7">
    <location>
        <begin position="50"/>
        <end position="69"/>
    </location>
</feature>
<keyword evidence="6 7" id="KW-0472">Membrane</keyword>
<dbReference type="OrthoDB" id="871140at2"/>
<dbReference type="PANTHER" id="PTHR30589">
    <property type="entry name" value="PROLIPOPROTEIN DIACYLGLYCERYL TRANSFERASE"/>
    <property type="match status" value="1"/>
</dbReference>
<dbReference type="EC" id="2.5.1.145" evidence="7"/>
<organism evidence="8 9">
    <name type="scientific">Evtepia gabavorous</name>
    <dbReference type="NCBI Taxonomy" id="2211183"/>
    <lineage>
        <taxon>Bacteria</taxon>
        <taxon>Bacillati</taxon>
        <taxon>Bacillota</taxon>
        <taxon>Clostridia</taxon>
        <taxon>Eubacteriales</taxon>
        <taxon>Evtepia</taxon>
    </lineage>
</organism>
<comment type="caution">
    <text evidence="8">The sequence shown here is derived from an EMBL/GenBank/DDBJ whole genome shotgun (WGS) entry which is preliminary data.</text>
</comment>
<feature type="transmembrane region" description="Helical" evidence="7">
    <location>
        <begin position="89"/>
        <end position="110"/>
    </location>
</feature>
<keyword evidence="5 7" id="KW-1133">Transmembrane helix</keyword>
<feature type="binding site" evidence="7">
    <location>
        <position position="137"/>
    </location>
    <ligand>
        <name>a 1,2-diacyl-sn-glycero-3-phospho-(1'-sn-glycerol)</name>
        <dbReference type="ChEBI" id="CHEBI:64716"/>
    </ligand>
</feature>
<keyword evidence="4 7" id="KW-0812">Transmembrane</keyword>
<evidence type="ECO:0000256" key="4">
    <source>
        <dbReference type="ARBA" id="ARBA00022692"/>
    </source>
</evidence>
<evidence type="ECO:0000313" key="9">
    <source>
        <dbReference type="Proteomes" id="UP000260649"/>
    </source>
</evidence>
<feature type="transmembrane region" description="Helical" evidence="7">
    <location>
        <begin position="170"/>
        <end position="190"/>
    </location>
</feature>
<evidence type="ECO:0000256" key="1">
    <source>
        <dbReference type="ARBA" id="ARBA00007150"/>
    </source>
</evidence>
<evidence type="ECO:0000256" key="2">
    <source>
        <dbReference type="ARBA" id="ARBA00022475"/>
    </source>
</evidence>
<evidence type="ECO:0000256" key="5">
    <source>
        <dbReference type="ARBA" id="ARBA00022989"/>
    </source>
</evidence>
<dbReference type="Proteomes" id="UP000260649">
    <property type="component" value="Unassembled WGS sequence"/>
</dbReference>
<comment type="function">
    <text evidence="7">Catalyzes the transfer of the diacylglyceryl group from phosphatidylglycerol to the sulfhydryl group of the N-terminal cysteine of a prolipoprotein, the first step in the formation of mature lipoproteins.</text>
</comment>
<feature type="transmembrane region" description="Helical" evidence="7">
    <location>
        <begin position="202"/>
        <end position="218"/>
    </location>
</feature>
<keyword evidence="3 7" id="KW-0808">Transferase</keyword>
<dbReference type="InterPro" id="IPR001640">
    <property type="entry name" value="Lgt"/>
</dbReference>
<feature type="transmembrane region" description="Helical" evidence="7">
    <location>
        <begin position="12"/>
        <end position="30"/>
    </location>
</feature>
<dbReference type="GO" id="GO:0005886">
    <property type="term" value="C:plasma membrane"/>
    <property type="evidence" value="ECO:0007669"/>
    <property type="project" value="UniProtKB-SubCell"/>
</dbReference>
<dbReference type="GeneID" id="97995881"/>
<evidence type="ECO:0000313" key="8">
    <source>
        <dbReference type="EMBL" id="RFT06146.1"/>
    </source>
</evidence>
<comment type="catalytic activity">
    <reaction evidence="7">
        <text>L-cysteinyl-[prolipoprotein] + a 1,2-diacyl-sn-glycero-3-phospho-(1'-sn-glycerol) = an S-1,2-diacyl-sn-glyceryl-L-cysteinyl-[prolipoprotein] + sn-glycerol 1-phosphate + H(+)</text>
        <dbReference type="Rhea" id="RHEA:56712"/>
        <dbReference type="Rhea" id="RHEA-COMP:14679"/>
        <dbReference type="Rhea" id="RHEA-COMP:14680"/>
        <dbReference type="ChEBI" id="CHEBI:15378"/>
        <dbReference type="ChEBI" id="CHEBI:29950"/>
        <dbReference type="ChEBI" id="CHEBI:57685"/>
        <dbReference type="ChEBI" id="CHEBI:64716"/>
        <dbReference type="ChEBI" id="CHEBI:140658"/>
        <dbReference type="EC" id="2.5.1.145"/>
    </reaction>
</comment>
<evidence type="ECO:0000256" key="3">
    <source>
        <dbReference type="ARBA" id="ARBA00022679"/>
    </source>
</evidence>
<sequence>MLPYWNLGGTLFPTYSLLTLLGAAAAWLYFHRQLKARGENPGRTEQAFLFGVLGALVGAKFLYLLLQLPQLLQDLPLLAADPAAFSARYLSGGFVFYGGLFGALAAVWLFCRRRKVPFSQLGADLVPAVPLFHTFGRVGCFLAGCCYGIPAPAGWPGVTFRVSPVAPNGVALLPVQLYEAAGCLLLFLLLHRLARRGWKGEALLLVYLAAYALFRFALEFLRGDAARGMWGVFSTSQLLALVTLAAVLPLLIRHLRTYGKQPRL</sequence>
<dbReference type="AlphaFoldDB" id="A0A3E2B2F3"/>
<evidence type="ECO:0000256" key="6">
    <source>
        <dbReference type="ARBA" id="ARBA00023136"/>
    </source>
</evidence>
<accession>A0A3E2B2F3</accession>
<reference evidence="8 9" key="1">
    <citation type="submission" date="2018-07" db="EMBL/GenBank/DDBJ databases">
        <title>GABA Modulating Bacteria of the Human Gut Microbiota.</title>
        <authorList>
            <person name="Strandwitz P."/>
            <person name="Kim K.H."/>
            <person name="Terekhova D."/>
            <person name="Liu J.K."/>
            <person name="Sharma A."/>
            <person name="Levering J."/>
            <person name="Mcdonald D."/>
            <person name="Dietrich D."/>
            <person name="Ramadhar T.R."/>
            <person name="Lekbua A."/>
            <person name="Mroue N."/>
            <person name="Liston C."/>
            <person name="Stewart E.J."/>
            <person name="Dubin M.J."/>
            <person name="Zengler K."/>
            <person name="Knight R."/>
            <person name="Gilbert J.A."/>
            <person name="Clardy J."/>
            <person name="Lewis K."/>
        </authorList>
    </citation>
    <scope>NUCLEOTIDE SEQUENCE [LARGE SCALE GENOMIC DNA]</scope>
    <source>
        <strain evidence="8 9">KLE1738</strain>
    </source>
</reference>
<protein>
    <recommendedName>
        <fullName evidence="7">Phosphatidylglycerol--prolipoprotein diacylglyceryl transferase</fullName>
        <ecNumber evidence="7">2.5.1.145</ecNumber>
    </recommendedName>
</protein>
<keyword evidence="9" id="KW-1185">Reference proteome</keyword>
<dbReference type="HAMAP" id="MF_01147">
    <property type="entry name" value="Lgt"/>
    <property type="match status" value="1"/>
</dbReference>
<dbReference type="GO" id="GO:0008961">
    <property type="term" value="F:phosphatidylglycerol-prolipoprotein diacylglyceryl transferase activity"/>
    <property type="evidence" value="ECO:0007669"/>
    <property type="project" value="UniProtKB-UniRule"/>
</dbReference>
<dbReference type="UniPathway" id="UPA00664"/>
<feature type="transmembrane region" description="Helical" evidence="7">
    <location>
        <begin position="230"/>
        <end position="252"/>
    </location>
</feature>
<comment type="similarity">
    <text evidence="1 7">Belongs to the Lgt family.</text>
</comment>
<feature type="transmembrane region" description="Helical" evidence="7">
    <location>
        <begin position="131"/>
        <end position="150"/>
    </location>
</feature>